<dbReference type="KEGG" id="csg:Cylst_0661"/>
<name>K9WRH9_9NOST</name>
<dbReference type="EMBL" id="CP003642">
    <property type="protein sequence ID" value="AFZ22990.1"/>
    <property type="molecule type" value="Genomic_DNA"/>
</dbReference>
<dbReference type="AlphaFoldDB" id="K9WRH9"/>
<dbReference type="HOGENOM" id="CLU_1432392_0_0_3"/>
<dbReference type="OrthoDB" id="9912273at2"/>
<gene>
    <name evidence="2" type="ORF">Cylst_0661</name>
</gene>
<feature type="signal peptide" evidence="1">
    <location>
        <begin position="1"/>
        <end position="26"/>
    </location>
</feature>
<keyword evidence="3" id="KW-1185">Reference proteome</keyword>
<evidence type="ECO:0000313" key="2">
    <source>
        <dbReference type="EMBL" id="AFZ22990.1"/>
    </source>
</evidence>
<dbReference type="RefSeq" id="WP_015206247.1">
    <property type="nucleotide sequence ID" value="NC_019757.1"/>
</dbReference>
<reference evidence="2 3" key="1">
    <citation type="submission" date="2012-06" db="EMBL/GenBank/DDBJ databases">
        <title>Finished chromosome of genome of Cylindrospermum stagnale PCC 7417.</title>
        <authorList>
            <consortium name="US DOE Joint Genome Institute"/>
            <person name="Gugger M."/>
            <person name="Coursin T."/>
            <person name="Rippka R."/>
            <person name="Tandeau De Marsac N."/>
            <person name="Huntemann M."/>
            <person name="Wei C.-L."/>
            <person name="Han J."/>
            <person name="Detter J.C."/>
            <person name="Han C."/>
            <person name="Tapia R."/>
            <person name="Chen A."/>
            <person name="Kyrpides N."/>
            <person name="Mavromatis K."/>
            <person name="Markowitz V."/>
            <person name="Szeto E."/>
            <person name="Ivanova N."/>
            <person name="Pagani I."/>
            <person name="Pati A."/>
            <person name="Goodwin L."/>
            <person name="Nordberg H.P."/>
            <person name="Cantor M.N."/>
            <person name="Hua S.X."/>
            <person name="Woyke T."/>
            <person name="Kerfeld C.A."/>
        </authorList>
    </citation>
    <scope>NUCLEOTIDE SEQUENCE [LARGE SCALE GENOMIC DNA]</scope>
    <source>
        <strain evidence="2 3">PCC 7417</strain>
    </source>
</reference>
<keyword evidence="1" id="KW-0732">Signal</keyword>
<sequence>MRSFFIVSCCRLLALLVLLGCGDAPASVSREVQPIMNLSKTNANAASVSWGQQVSGLRLGLSTDGGFVELHLQNIGTAPLEVLSHVNAGDIHLDWYTLRLKDELGNTRKLELMDERDKSGIVRSHLEPGVSIQHQVDVVAWAVRSINGTKPLAAGTYKLYAVYEVEPGRNSWSGRLAAGPIMLTVQNKT</sequence>
<accession>K9WRH9</accession>
<organism evidence="2 3">
    <name type="scientific">Cylindrospermum stagnale PCC 7417</name>
    <dbReference type="NCBI Taxonomy" id="56107"/>
    <lineage>
        <taxon>Bacteria</taxon>
        <taxon>Bacillati</taxon>
        <taxon>Cyanobacteriota</taxon>
        <taxon>Cyanophyceae</taxon>
        <taxon>Nostocales</taxon>
        <taxon>Nostocaceae</taxon>
        <taxon>Cylindrospermum</taxon>
    </lineage>
</organism>
<evidence type="ECO:0008006" key="4">
    <source>
        <dbReference type="Google" id="ProtNLM"/>
    </source>
</evidence>
<evidence type="ECO:0000256" key="1">
    <source>
        <dbReference type="SAM" id="SignalP"/>
    </source>
</evidence>
<dbReference type="Proteomes" id="UP000010475">
    <property type="component" value="Chromosome"/>
</dbReference>
<feature type="chain" id="PRO_5003937527" description="Intracellular proteinase inhibitor BsuPI domain-containing protein" evidence="1">
    <location>
        <begin position="27"/>
        <end position="189"/>
    </location>
</feature>
<evidence type="ECO:0000313" key="3">
    <source>
        <dbReference type="Proteomes" id="UP000010475"/>
    </source>
</evidence>
<proteinExistence type="predicted"/>
<protein>
    <recommendedName>
        <fullName evidence="4">Intracellular proteinase inhibitor BsuPI domain-containing protein</fullName>
    </recommendedName>
</protein>